<reference evidence="1" key="1">
    <citation type="submission" date="2020-10" db="EMBL/GenBank/DDBJ databases">
        <authorList>
            <person name="Castelo-Branco R."/>
            <person name="Eusebio N."/>
            <person name="Adriana R."/>
            <person name="Vieira A."/>
            <person name="Brugerolle De Fraissinette N."/>
            <person name="Rezende De Castro R."/>
            <person name="Schneider M.P."/>
            <person name="Vasconcelos V."/>
            <person name="Leao P.N."/>
        </authorList>
    </citation>
    <scope>NUCLEOTIDE SEQUENCE</scope>
    <source>
        <strain evidence="1">LEGE 06105</strain>
    </source>
</reference>
<evidence type="ECO:0000313" key="1">
    <source>
        <dbReference type="EMBL" id="MBE9216635.1"/>
    </source>
</evidence>
<dbReference type="Proteomes" id="UP000620559">
    <property type="component" value="Unassembled WGS sequence"/>
</dbReference>
<proteinExistence type="predicted"/>
<organism evidence="1 2">
    <name type="scientific">Plectonema cf. radiosum LEGE 06105</name>
    <dbReference type="NCBI Taxonomy" id="945769"/>
    <lineage>
        <taxon>Bacteria</taxon>
        <taxon>Bacillati</taxon>
        <taxon>Cyanobacteriota</taxon>
        <taxon>Cyanophyceae</taxon>
        <taxon>Oscillatoriophycideae</taxon>
        <taxon>Oscillatoriales</taxon>
        <taxon>Microcoleaceae</taxon>
        <taxon>Plectonema</taxon>
    </lineage>
</organism>
<dbReference type="RefSeq" id="WP_193925308.1">
    <property type="nucleotide sequence ID" value="NZ_JADEWL010000186.1"/>
</dbReference>
<accession>A0A8J7F969</accession>
<protein>
    <submittedName>
        <fullName evidence="1">Uncharacterized protein</fullName>
    </submittedName>
</protein>
<dbReference type="AlphaFoldDB" id="A0A8J7F969"/>
<sequence>MNTPNLKVINGGKYYALQKQSPQQEVNVTDSRCIRTDAIVITQSLANKLPSINYTSDSLTE</sequence>
<dbReference type="EMBL" id="JADEWL010000186">
    <property type="protein sequence ID" value="MBE9216635.1"/>
    <property type="molecule type" value="Genomic_DNA"/>
</dbReference>
<comment type="caution">
    <text evidence="1">The sequence shown here is derived from an EMBL/GenBank/DDBJ whole genome shotgun (WGS) entry which is preliminary data.</text>
</comment>
<name>A0A8J7F969_9CYAN</name>
<keyword evidence="2" id="KW-1185">Reference proteome</keyword>
<gene>
    <name evidence="1" type="ORF">IQ247_28920</name>
</gene>
<evidence type="ECO:0000313" key="2">
    <source>
        <dbReference type="Proteomes" id="UP000620559"/>
    </source>
</evidence>